<keyword evidence="5 6" id="KW-0539">Nucleus</keyword>
<dbReference type="eggNOG" id="KOG2746">
    <property type="taxonomic scope" value="Eukaryota"/>
</dbReference>
<dbReference type="GO" id="GO:0000977">
    <property type="term" value="F:RNA polymerase II transcription regulatory region sequence-specific DNA binding"/>
    <property type="evidence" value="ECO:0007669"/>
    <property type="project" value="TreeGrafter"/>
</dbReference>
<dbReference type="HOGENOM" id="CLU_418104_0_0_1"/>
<evidence type="ECO:0000256" key="2">
    <source>
        <dbReference type="ARBA" id="ARBA00023015"/>
    </source>
</evidence>
<dbReference type="AlphaFoldDB" id="W5J4E7"/>
<dbReference type="VEuPathDB" id="VectorBase:ADAC009062"/>
<dbReference type="Pfam" id="PF00505">
    <property type="entry name" value="HMG_box"/>
    <property type="match status" value="1"/>
</dbReference>
<reference evidence="9" key="2">
    <citation type="submission" date="2010-05" db="EMBL/GenBank/DDBJ databases">
        <authorList>
            <person name="Almeida L.G."/>
            <person name="Nicolas M.F."/>
            <person name="Souza R.C."/>
            <person name="Vasconcelos A.T.R."/>
        </authorList>
    </citation>
    <scope>NUCLEOTIDE SEQUENCE</scope>
</reference>
<evidence type="ECO:0000256" key="4">
    <source>
        <dbReference type="ARBA" id="ARBA00023163"/>
    </source>
</evidence>
<evidence type="ECO:0000313" key="11">
    <source>
        <dbReference type="Proteomes" id="UP000000673"/>
    </source>
</evidence>
<feature type="region of interest" description="Disordered" evidence="7">
    <location>
        <begin position="449"/>
        <end position="471"/>
    </location>
</feature>
<dbReference type="InterPro" id="IPR052412">
    <property type="entry name" value="CC-Dev_Transcription_Reg"/>
</dbReference>
<reference evidence="9" key="3">
    <citation type="journal article" date="2013" name="Nucleic Acids Res.">
        <title>The genome of Anopheles darlingi, the main neotropical malaria vector.</title>
        <authorList>
            <person name="Marinotti O."/>
            <person name="Cerqueira G.C."/>
            <person name="de Almeida L.G."/>
            <person name="Ferro M.I."/>
            <person name="Loreto E.L."/>
            <person name="Zaha A."/>
            <person name="Teixeira S.M."/>
            <person name="Wespiser A.R."/>
            <person name="Almeida E Silva A."/>
            <person name="Schlindwein A.D."/>
            <person name="Pacheco A.C."/>
            <person name="Silva A.L."/>
            <person name="Graveley B.R."/>
            <person name="Walenz B.P."/>
            <person name="Lima Bde A."/>
            <person name="Ribeiro C.A."/>
            <person name="Nunes-Silva C.G."/>
            <person name="de Carvalho C.R."/>
            <person name="Soares C.M."/>
            <person name="de Menezes C.B."/>
            <person name="Matiolli C."/>
            <person name="Caffrey D."/>
            <person name="Araujo D.A."/>
            <person name="de Oliveira D.M."/>
            <person name="Golenbock D."/>
            <person name="Grisard E.C."/>
            <person name="Fantinatti-Garboggini F."/>
            <person name="de Carvalho F.M."/>
            <person name="Barcellos F.G."/>
            <person name="Prosdocimi F."/>
            <person name="May G."/>
            <person name="Azevedo Junior G.M."/>
            <person name="Guimaraes G.M."/>
            <person name="Goldman G.H."/>
            <person name="Padilha I.Q."/>
            <person name="Batista Jda S."/>
            <person name="Ferro J.A."/>
            <person name="Ribeiro J.M."/>
            <person name="Fietto J.L."/>
            <person name="Dabbas K.M."/>
            <person name="Cerdeira L."/>
            <person name="Agnez-Lima L.F."/>
            <person name="Brocchi M."/>
            <person name="de Carvalho M.O."/>
            <person name="Teixeira Mde M."/>
            <person name="Diniz Maia Mde M."/>
            <person name="Goldman M.H."/>
            <person name="Cruz Schneider M.P."/>
            <person name="Felipe M.S."/>
            <person name="Hungria M."/>
            <person name="Nicolas M.F."/>
            <person name="Pereira M."/>
            <person name="Montes M.A."/>
            <person name="Cantao M.E."/>
            <person name="Vincentz M."/>
            <person name="Rafael M.S."/>
            <person name="Silverman N."/>
            <person name="Stoco P.H."/>
            <person name="Souza R.C."/>
            <person name="Vicentini R."/>
            <person name="Gazzinelli R.T."/>
            <person name="Neves Rde O."/>
            <person name="Silva R."/>
            <person name="Astolfi-Filho S."/>
            <person name="Maciel T.E."/>
            <person name="Urmenyi T.P."/>
            <person name="Tadei W.P."/>
            <person name="Camargo E.P."/>
            <person name="de Vasconcelos A.T."/>
        </authorList>
    </citation>
    <scope>NUCLEOTIDE SEQUENCE</scope>
</reference>
<dbReference type="SMART" id="SM00398">
    <property type="entry name" value="HMG"/>
    <property type="match status" value="1"/>
</dbReference>
<evidence type="ECO:0000256" key="1">
    <source>
        <dbReference type="ARBA" id="ARBA00022553"/>
    </source>
</evidence>
<dbReference type="SUPFAM" id="SSF47095">
    <property type="entry name" value="HMG-box"/>
    <property type="match status" value="1"/>
</dbReference>
<feature type="region of interest" description="Disordered" evidence="7">
    <location>
        <begin position="325"/>
        <end position="353"/>
    </location>
</feature>
<gene>
    <name evidence="9" type="ORF">AND_009062</name>
</gene>
<keyword evidence="11" id="KW-1185">Reference proteome</keyword>
<evidence type="ECO:0000256" key="6">
    <source>
        <dbReference type="PROSITE-ProRule" id="PRU00267"/>
    </source>
</evidence>
<proteinExistence type="predicted"/>
<dbReference type="Gene3D" id="1.10.30.10">
    <property type="entry name" value="High mobility group box domain"/>
    <property type="match status" value="1"/>
</dbReference>
<dbReference type="InterPro" id="IPR009071">
    <property type="entry name" value="HMG_box_dom"/>
</dbReference>
<name>W5J4E7_ANODA</name>
<dbReference type="STRING" id="43151.W5J4E7"/>
<keyword evidence="1" id="KW-0597">Phosphoprotein</keyword>
<reference evidence="9 11" key="1">
    <citation type="journal article" date="2010" name="BMC Genomics">
        <title>Combination of measures distinguishes pre-miRNAs from other stem-loops in the genome of the newly sequenced Anopheles darlingi.</title>
        <authorList>
            <person name="Mendes N.D."/>
            <person name="Freitas A.T."/>
            <person name="Vasconcelos A.T."/>
            <person name="Sagot M.F."/>
        </authorList>
    </citation>
    <scope>NUCLEOTIDE SEQUENCE</scope>
</reference>
<keyword evidence="3 6" id="KW-0238">DNA-binding</keyword>
<evidence type="ECO:0000256" key="7">
    <source>
        <dbReference type="SAM" id="MobiDB-lite"/>
    </source>
</evidence>
<feature type="region of interest" description="Disordered" evidence="7">
    <location>
        <begin position="488"/>
        <end position="513"/>
    </location>
</feature>
<evidence type="ECO:0000313" key="10">
    <source>
        <dbReference type="EnsemblMetazoa" id="ADAC009062-PA"/>
    </source>
</evidence>
<dbReference type="Proteomes" id="UP000000673">
    <property type="component" value="Unassembled WGS sequence"/>
</dbReference>
<dbReference type="EMBL" id="ADMH02002092">
    <property type="protein sequence ID" value="ETN59337.1"/>
    <property type="molecule type" value="Genomic_DNA"/>
</dbReference>
<dbReference type="GO" id="GO:0000981">
    <property type="term" value="F:DNA-binding transcription factor activity, RNA polymerase II-specific"/>
    <property type="evidence" value="ECO:0007669"/>
    <property type="project" value="TreeGrafter"/>
</dbReference>
<keyword evidence="4" id="KW-0804">Transcription</keyword>
<dbReference type="PANTHER" id="PTHR13059">
    <property type="entry name" value="HMG-BOX TRANSCRIPTION FACTOR BBX"/>
    <property type="match status" value="1"/>
</dbReference>
<evidence type="ECO:0000256" key="5">
    <source>
        <dbReference type="ARBA" id="ARBA00023242"/>
    </source>
</evidence>
<feature type="compositionally biased region" description="Polar residues" evidence="7">
    <location>
        <begin position="325"/>
        <end position="335"/>
    </location>
</feature>
<feature type="region of interest" description="Disordered" evidence="7">
    <location>
        <begin position="219"/>
        <end position="240"/>
    </location>
</feature>
<dbReference type="GO" id="GO:0005634">
    <property type="term" value="C:nucleus"/>
    <property type="evidence" value="ECO:0007669"/>
    <property type="project" value="UniProtKB-UniRule"/>
</dbReference>
<organism evidence="9">
    <name type="scientific">Anopheles darlingi</name>
    <name type="common">Mosquito</name>
    <dbReference type="NCBI Taxonomy" id="43151"/>
    <lineage>
        <taxon>Eukaryota</taxon>
        <taxon>Metazoa</taxon>
        <taxon>Ecdysozoa</taxon>
        <taxon>Arthropoda</taxon>
        <taxon>Hexapoda</taxon>
        <taxon>Insecta</taxon>
        <taxon>Pterygota</taxon>
        <taxon>Neoptera</taxon>
        <taxon>Endopterygota</taxon>
        <taxon>Diptera</taxon>
        <taxon>Nematocera</taxon>
        <taxon>Culicoidea</taxon>
        <taxon>Culicidae</taxon>
        <taxon>Anophelinae</taxon>
        <taxon>Anopheles</taxon>
    </lineage>
</organism>
<evidence type="ECO:0000259" key="8">
    <source>
        <dbReference type="PROSITE" id="PS50118"/>
    </source>
</evidence>
<keyword evidence="2" id="KW-0805">Transcription regulation</keyword>
<dbReference type="EnsemblMetazoa" id="ADAC009062-RA">
    <property type="protein sequence ID" value="ADAC009062-PA"/>
    <property type="gene ID" value="ADAC009062"/>
</dbReference>
<dbReference type="VEuPathDB" id="VectorBase:ADAR2_007782"/>
<dbReference type="InterPro" id="IPR036910">
    <property type="entry name" value="HMG_box_dom_sf"/>
</dbReference>
<dbReference type="PROSITE" id="PS50118">
    <property type="entry name" value="HMG_BOX_2"/>
    <property type="match status" value="1"/>
</dbReference>
<sequence>MRAKRGGGRVGGIWFGCGDGDGGGGGLPHLSIAVTYTTGVSQQQHGCVVLANRQQRHHMCAVVVTDRPTTAIVTNRIGIENKPRIESAHRSSHSARVGWVVGEQGQQKNVCQLAPLQLVRGESTCNMFQNHYEKPSMFTGTDMAFPGVGGGTFYKTTANNISNNNSWHYSDGAVVATIVPQDGLPMDSCSKDLLLVNANDTSYQQYGTAQETIVTQAMEQDADQEDTETPKPPTVVTSPAVVPSRPMNAFLIFCKKHRRIVSEHFPKKENRYHTKVLGEWWKQLSKEEKEPYESLAREHKAELYEAGYRWSRQGLEVVVPSSDAQMNPVQTNGVDESTPEIRVPEESNDTDDGNMEAARSLLALYNSNNQEEEIPAQPMTEFKLADETQMGALSTLLTMGGGISAPQQPVTDGAANLAKGQTKQIVDNPCDMASDLVEPYQNMRQHYLSQTTRSDPSLANGGQSNGVVYSRAPRKVKGKLYEQYKQSQQLQAMQARRPSRSPPSSTVTTAEITPNFSTQTFVAPKSPTKIPQASGGVTRRETVPTAYEIARYGRAVQELDQKIKDLLPKRLEDYLAKKVVSKRNRLRHGSTNEKKPRATFLQRSNHQSALSAPVEVTAIPSFAAIEPVDFGEPPKISGCRKRKGLKEHIVRINSIQ</sequence>
<dbReference type="PANTHER" id="PTHR13059:SF10">
    <property type="entry name" value="HMG BOX TRANSCRIPTION FACTOR BBX"/>
    <property type="match status" value="1"/>
</dbReference>
<protein>
    <recommendedName>
        <fullName evidence="8">HMG box domain-containing protein</fullName>
    </recommendedName>
</protein>
<feature type="compositionally biased region" description="Polar residues" evidence="7">
    <location>
        <begin position="449"/>
        <end position="467"/>
    </location>
</feature>
<accession>W5J4E7</accession>
<reference evidence="10" key="4">
    <citation type="submission" date="2015-06" db="UniProtKB">
        <authorList>
            <consortium name="EnsemblMetazoa"/>
        </authorList>
    </citation>
    <scope>IDENTIFICATION</scope>
</reference>
<evidence type="ECO:0000313" key="9">
    <source>
        <dbReference type="EMBL" id="ETN59337.1"/>
    </source>
</evidence>
<feature type="domain" description="HMG box" evidence="8">
    <location>
        <begin position="243"/>
        <end position="311"/>
    </location>
</feature>
<feature type="DNA-binding region" description="HMG box" evidence="6">
    <location>
        <begin position="243"/>
        <end position="311"/>
    </location>
</feature>
<evidence type="ECO:0000256" key="3">
    <source>
        <dbReference type="ARBA" id="ARBA00023125"/>
    </source>
</evidence>